<keyword evidence="2" id="KW-1185">Reference proteome</keyword>
<dbReference type="AlphaFoldDB" id="A0A1W0XA86"/>
<name>A0A1W0XA86_HYPEX</name>
<evidence type="ECO:0000313" key="2">
    <source>
        <dbReference type="Proteomes" id="UP000192578"/>
    </source>
</evidence>
<proteinExistence type="predicted"/>
<protein>
    <submittedName>
        <fullName evidence="1">Uncharacterized protein</fullName>
    </submittedName>
</protein>
<gene>
    <name evidence="1" type="ORF">BV898_01509</name>
</gene>
<dbReference type="Proteomes" id="UP000192578">
    <property type="component" value="Unassembled WGS sequence"/>
</dbReference>
<dbReference type="EMBL" id="MTYJ01000006">
    <property type="protein sequence ID" value="OQV24445.1"/>
    <property type="molecule type" value="Genomic_DNA"/>
</dbReference>
<sequence length="448" mass="52868">MIKTSDFRASRFSKTSRKSLRVRNQNTPLISSSLHYEVLHADGHETPEKSLVPYAIQQPIVPEKTQDLVRWLKRPVALEAEKVMQFVPDPEADSELRKAQQTAMEIKISRLFEGNKRSAGTDEGSLQNDLLSPFTQYFLRNRDIRQEETAIRRALDSLKFDLTATNERKRTIDEKRNLVNDYVKWIDRQIHVSTAVRDQTARRAARDQRQCERAIQNRMEYIIKITYGLIIEMMIKRVELRKAFRARKKWRLFMAAFEEKLGKTFYDITDFCGFYEMAAAVLKLCTEMQDSERLQLDTAHCEAEIKPEEWEAEKANLEERLRERMSMRNRLATELIELQNLNQFHKNVHESDREEWERLVEGVDDISFSIRSLTGTLQNAFPQDNLQRLEAYERFLIVTGRVERRFQKLLGPQLDYDNVFRAKIPDEKLVERLPDPTCDLTRLPNCYR</sequence>
<dbReference type="OrthoDB" id="10618076at2759"/>
<reference evidence="2" key="1">
    <citation type="submission" date="2017-01" db="EMBL/GenBank/DDBJ databases">
        <title>Comparative genomics of anhydrobiosis in the tardigrade Hypsibius dujardini.</title>
        <authorList>
            <person name="Yoshida Y."/>
            <person name="Koutsovoulos G."/>
            <person name="Laetsch D."/>
            <person name="Stevens L."/>
            <person name="Kumar S."/>
            <person name="Horikawa D."/>
            <person name="Ishino K."/>
            <person name="Komine S."/>
            <person name="Tomita M."/>
            <person name="Blaxter M."/>
            <person name="Arakawa K."/>
        </authorList>
    </citation>
    <scope>NUCLEOTIDE SEQUENCE [LARGE SCALE GENOMIC DNA]</scope>
    <source>
        <strain evidence="2">Z151</strain>
    </source>
</reference>
<organism evidence="1 2">
    <name type="scientific">Hypsibius exemplaris</name>
    <name type="common">Freshwater tardigrade</name>
    <dbReference type="NCBI Taxonomy" id="2072580"/>
    <lineage>
        <taxon>Eukaryota</taxon>
        <taxon>Metazoa</taxon>
        <taxon>Ecdysozoa</taxon>
        <taxon>Tardigrada</taxon>
        <taxon>Eutardigrada</taxon>
        <taxon>Parachela</taxon>
        <taxon>Hypsibioidea</taxon>
        <taxon>Hypsibiidae</taxon>
        <taxon>Hypsibius</taxon>
    </lineage>
</organism>
<comment type="caution">
    <text evidence="1">The sequence shown here is derived from an EMBL/GenBank/DDBJ whole genome shotgun (WGS) entry which is preliminary data.</text>
</comment>
<evidence type="ECO:0000313" key="1">
    <source>
        <dbReference type="EMBL" id="OQV24445.1"/>
    </source>
</evidence>
<accession>A0A1W0XA86</accession>